<dbReference type="InterPro" id="IPR001360">
    <property type="entry name" value="Glyco_hydro_1"/>
</dbReference>
<dbReference type="GO" id="GO:0016052">
    <property type="term" value="P:carbohydrate catabolic process"/>
    <property type="evidence" value="ECO:0007669"/>
    <property type="project" value="TreeGrafter"/>
</dbReference>
<dbReference type="GO" id="GO:0005829">
    <property type="term" value="C:cytosol"/>
    <property type="evidence" value="ECO:0007669"/>
    <property type="project" value="TreeGrafter"/>
</dbReference>
<reference evidence="7 8" key="1">
    <citation type="submission" date="2020-04" db="EMBL/GenBank/DDBJ databases">
        <title>Vibrio sp. SM6, a novel species isolated from seawater.</title>
        <authorList>
            <person name="Wang X."/>
        </authorList>
    </citation>
    <scope>NUCLEOTIDE SEQUENCE [LARGE SCALE GENOMIC DNA]</scope>
    <source>
        <strain evidence="7 8">SM6</strain>
    </source>
</reference>
<dbReference type="InterPro" id="IPR018120">
    <property type="entry name" value="Glyco_hydro_1_AS"/>
</dbReference>
<dbReference type="AlphaFoldDB" id="A0A7X8TNY7"/>
<dbReference type="EMBL" id="JABAIK010000003">
    <property type="protein sequence ID" value="NLS12002.1"/>
    <property type="molecule type" value="Genomic_DNA"/>
</dbReference>
<dbReference type="Pfam" id="PF00232">
    <property type="entry name" value="Glyco_hydro_1"/>
    <property type="match status" value="1"/>
</dbReference>
<dbReference type="FunFam" id="3.20.20.80:FF:000004">
    <property type="entry name" value="Beta-glucosidase 6-phospho-beta-glucosidase"/>
    <property type="match status" value="1"/>
</dbReference>
<keyword evidence="2 6" id="KW-0378">Hydrolase</keyword>
<dbReference type="InterPro" id="IPR033132">
    <property type="entry name" value="GH_1_N_CS"/>
</dbReference>
<dbReference type="PROSITE" id="PS00653">
    <property type="entry name" value="GLYCOSYL_HYDROL_F1_2"/>
    <property type="match status" value="1"/>
</dbReference>
<dbReference type="SUPFAM" id="SSF51445">
    <property type="entry name" value="(Trans)glycosidases"/>
    <property type="match status" value="1"/>
</dbReference>
<dbReference type="PANTHER" id="PTHR10353:SF122">
    <property type="entry name" value="6-PHOSPHO-BETA-GLUCOSIDASE ASCB-RELATED"/>
    <property type="match status" value="1"/>
</dbReference>
<dbReference type="GO" id="GO:0008706">
    <property type="term" value="F:6-phospho-beta-glucosidase activity"/>
    <property type="evidence" value="ECO:0007669"/>
    <property type="project" value="UniProtKB-EC"/>
</dbReference>
<feature type="active site" description="Nucleophile" evidence="4">
    <location>
        <position position="360"/>
    </location>
</feature>
<evidence type="ECO:0000256" key="2">
    <source>
        <dbReference type="ARBA" id="ARBA00022801"/>
    </source>
</evidence>
<keyword evidence="3 6" id="KW-0326">Glycosidase</keyword>
<proteinExistence type="inferred from homology"/>
<evidence type="ECO:0000313" key="7">
    <source>
        <dbReference type="EMBL" id="NLS12002.1"/>
    </source>
</evidence>
<organism evidence="7 8">
    <name type="scientific">Vibrio agarilyticus</name>
    <dbReference type="NCBI Taxonomy" id="2726741"/>
    <lineage>
        <taxon>Bacteria</taxon>
        <taxon>Pseudomonadati</taxon>
        <taxon>Pseudomonadota</taxon>
        <taxon>Gammaproteobacteria</taxon>
        <taxon>Vibrionales</taxon>
        <taxon>Vibrionaceae</taxon>
        <taxon>Vibrio</taxon>
    </lineage>
</organism>
<evidence type="ECO:0000256" key="6">
    <source>
        <dbReference type="RuleBase" id="RU004468"/>
    </source>
</evidence>
<keyword evidence="8" id="KW-1185">Reference proteome</keyword>
<dbReference type="PANTHER" id="PTHR10353">
    <property type="entry name" value="GLYCOSYL HYDROLASE"/>
    <property type="match status" value="1"/>
</dbReference>
<dbReference type="NCBIfam" id="NF007356">
    <property type="entry name" value="PRK09852.1"/>
    <property type="match status" value="1"/>
</dbReference>
<dbReference type="PRINTS" id="PR00131">
    <property type="entry name" value="GLHYDRLASE1"/>
</dbReference>
<evidence type="ECO:0000256" key="4">
    <source>
        <dbReference type="PROSITE-ProRule" id="PRU10055"/>
    </source>
</evidence>
<dbReference type="Gene3D" id="3.20.20.80">
    <property type="entry name" value="Glycosidases"/>
    <property type="match status" value="1"/>
</dbReference>
<gene>
    <name evidence="7" type="primary">ascB</name>
    <name evidence="7" type="ORF">HGP28_03735</name>
</gene>
<comment type="similarity">
    <text evidence="1 5">Belongs to the glycosyl hydrolase 1 family.</text>
</comment>
<dbReference type="PROSITE" id="PS00572">
    <property type="entry name" value="GLYCOSYL_HYDROL_F1_1"/>
    <property type="match status" value="1"/>
</dbReference>
<evidence type="ECO:0000313" key="8">
    <source>
        <dbReference type="Proteomes" id="UP000535589"/>
    </source>
</evidence>
<evidence type="ECO:0000256" key="3">
    <source>
        <dbReference type="ARBA" id="ARBA00023295"/>
    </source>
</evidence>
<accession>A0A7X8TNY7</accession>
<dbReference type="EC" id="3.2.1.86" evidence="7"/>
<dbReference type="Proteomes" id="UP000535589">
    <property type="component" value="Unassembled WGS sequence"/>
</dbReference>
<evidence type="ECO:0000256" key="1">
    <source>
        <dbReference type="ARBA" id="ARBA00010838"/>
    </source>
</evidence>
<evidence type="ECO:0000256" key="5">
    <source>
        <dbReference type="RuleBase" id="RU003690"/>
    </source>
</evidence>
<name>A0A7X8TNY7_9VIBR</name>
<sequence>MIQFPKQFLWGGAIAANQVEGAFDQDGKGLSTSDMLPNGILSPHQTREERTPGIKDLAIDFYHRYPDDIALFDEMGFNCLRLSIAWSRIFPNGDELEPNEAGLAYYDRIFDELAKRNMQPFVTLSHYEMPYALVENYGGWGNRKLIEFFERYARTVFERYKDKVKLWLTFNEINMSLHAPFTGVGLLEQASKQEIYQAIHHQLVANAKAVRLCQSLVPNGKIGNMLLGALNYPYTCNPDDVIAAMHENNQWLFFGDVQTRGRYPGYMLRYFRENGIEIAMEPNDLAIIADASVDFISFSYYASGCASADPKQKEVGNIVDSVPNPYLEKSQWGWLIDPKGLRILLNFLHDRYQKPLFIVENGLGARDEINDQGEIVDDYRIQYLNDHLVQAHEAILDGVDLMGFTSWGPIDLVANSTAEMSKRYGFIYVDRHDDGNGTLERKRKKSFHWYQEVIKTQGGSLK</sequence>
<dbReference type="InterPro" id="IPR017853">
    <property type="entry name" value="GH"/>
</dbReference>
<comment type="caution">
    <text evidence="7">The sequence shown here is derived from an EMBL/GenBank/DDBJ whole genome shotgun (WGS) entry which is preliminary data.</text>
</comment>
<dbReference type="RefSeq" id="WP_168835118.1">
    <property type="nucleotide sequence ID" value="NZ_JABAIK010000003.1"/>
</dbReference>
<protein>
    <submittedName>
        <fullName evidence="7">6-phospho-beta-glucosidase</fullName>
        <ecNumber evidence="7">3.2.1.86</ecNumber>
    </submittedName>
</protein>